<protein>
    <submittedName>
        <fullName evidence="6">Putative non-ribosomal peptide synthetase</fullName>
    </submittedName>
</protein>
<dbReference type="Pfam" id="PF00550">
    <property type="entry name" value="PP-binding"/>
    <property type="match status" value="3"/>
</dbReference>
<dbReference type="GO" id="GO:0047527">
    <property type="term" value="F:2,3-dihydroxybenzoate-serine ligase activity"/>
    <property type="evidence" value="ECO:0007669"/>
    <property type="project" value="TreeGrafter"/>
</dbReference>
<sequence>MMDRVFQHPTVCPLTTSQESIYFDQMLKPDDPCYNIGCYISLNKQQALSLQKQLDACVFNFDVLSIHFVVKDKQLMQEFGHHNSFPLITQDFSTFSNPEQQAIEQINVVFEQPFKLGEERLLASYLYKIHDDQYFWCIKAHHIMMDGMGIYLLINHLKSLLSGKNQALSSRVGNFQEVIFEEHTYLDSDQYSKDAAYWNEKFKTLPEPLLLPSVHKQTSSLEASSHKVSLEMSASLHQTLEKKAKEMGATLHHFGLAALILYFSKEKQRDDVVIATPVHRRKNAIQKNTLGMFTTDLPGRFDLSSTETVEELINQVKKEQRSNLRHQSYPMHQLGRALNLTGQGRAFLSEVVFNYIKAPTEVNFVATDTGRDPLQVRITESANVDAMSPSTPVIEIYCRNAYLNQQEVALFAQRYLHVLEQFASIEPQACLSDISIITSSERDQLLNQFNCTQQPQLIAKSWPELFANQVKQTPEAIAVQQEEQSITYRELDTRSNMIAHALHAKGIGSGNLVALLDHRGIDLVTMMIAVLKSGAAWVPLDPNHPAKRWLDILQESDPAALLVGNTLLLEQRSLKRKWNKEKVFNIDEFLALNVGDSELCHYPAMNDLAYIIFTSGSTGKPKGVMIEQAGLINNMLAKFEPLSLEPQDVIAQTASQCFDISIWQTLTALLLGAKVDVVPFEICRDPSALLAYLEKQKVTIWEPVPSMMQAALDCHQPLSSLRWVLPTGEALSASLVSQWFDCYKHIPLMNAYGPAECSDDVAFQPIHQAVDRVLIGQPVANVKLYILDDQQALLPLGAVGEIAVSGPVVGRGYLNLPKQTQAVFIDNPYSQDETDQRLYLTGDLARRLPDGSLEYIGRKDHQLKIRGYRIEPGEIETQLLCHSMVVEAVVDAKYDKHDQLLLVAYVVLDTQSEIELESNQLRHWLKSTLPLYMVPQVIVTLDKLPLTPNGKIDRKALPQPTFEQEQQCIAPQTETEEKLVAMWIQLLDRKSISNQANFFDIGGHSLLASRMLSMIRDTWHVDLRIKDIFEAQHLADLANMIDHASQTSLPTITPVVQQNGSLPLSFAQQRLWFIDQLENDATEYNMSAAFSIKGNLNESALEKALSHIIARHHILHTVYQQIDGQVEQHRLAEIHFQLNKQDLTKLSASEQQDKLAYLISDKTLYPFDLSRDLMLRANLFKLSHQEHRLLIVVHHIASDGWSKALLLEELSTLYGVFSQQPFPQLSLSQETPEAQKAILPPLAVQYSDYAHWQRNWMNEERLDKEIHFWRESLKGLPPVHSLPLDKPRPAQQSHNGQTLSLDLSAEVSERVLQLAKQHNVTLFMLMNAALACLFHRYSGEDDIVIGTPVANRDQPQIASLVGFFVNTLLIRSDLSGNPSFADMLARSKQSALDAFSHSQLPFDTLVETLKPERSLSYNPLFQIMLAVQNNTQSSLHLAELEIEEQTLDGLRSQFDISVEVQQIGAQLKLNWTWATDLFEPATIESMAMHLNQLLCNVSQQEVSQNKISQNNVAQNNVSVQPQQKVTEISFITESQRQSLINHWVANLNPITSQDVLHQRFEQQAKCYPDSIALSDEQEQMTYQELNQRANRLAHYLIEQGVGPDVLVGLSVHRCCDMVIGLLAILKAGGAYLPLDPAYPSLRLAHMLEDSATKLILSTSEIKQQLPISDQRVIDIDHQALFSEYSPENPSRGVSADNLAYVIYTSGSTGKPKGVMVEHRQVIRLFDASEQHFQFNSSDVWSLFHSFAFDFSVWEIWGALLHGGKLIIVPQWVARSTTDFYQLLCDEGVTVLNQTPTAFGHLIGVDSEHRQPLKLRYVIFGGEALNMKSLVPWINRHGDNAPQLINMYGITETTVHVTYRRIYQQDVQNTCSNSSLIGQPLQDLAMYLFTPNLDVVPTGVPGEIYVGGAGVARGYLNRSDLNQTRFIDNPFVPGERLYRTGDLARYRHDGELEYLGRCDQQVKIRGFRIELGEIESSLLSLPEVTEAVVLPRDEPKRLVAYVVISSGDEHAGSDNIAKLREAMVQQLPEHMVPAAFVLLDKLPTTANGKTDRNALLSMKIEEQSHHQFVAPSTLTEQALCEIWQTQLKVDKVGVLDNFFHLGGDSIRAISIVAASKKAGINYSIRDLFAFPEIQSLANEIQQKNTHVEELQQVEVFGLLDTAEKHWLSEHGDHESIEDAYPQSSLQQGMIVHSLLSAAEGTYHDIFGYRVKARWDEALFRNALSKLVYSQESFRTLYLSGVERPLSVVYKHIDLPFECIDLCHMTKDQQDKVMQEHSMNEKSAPFDFTQPLWRIFIFQLAQDEFYYQLSFHHALWDGWSVASLNTQLFDLYTRALRKETLPELKKPLSYRQFIALEQQSEQNQQTKGYWQSHLQQVQLPWWASAEQNGTTLLSYSLASHHDKKLKALAHHLKVQEKSVFLAIHMVLLAQISGCSDITTSVVTNGRPEMEGSDKTLGLFLNSLPLRVGDVKQDWHQLIRQLDEQWLMMMPHRHYPLAKIQQITGIEYSSSLFNYIDFHVYKQMDQDIQILRVDDFEQTNYLFDANYSRHPLTEQFEISINLDSGCFNHDFVECIKEYLDQIVCDLAENSDSLVETTRYLGQKEIQSLSDWNNTTDPALLQHSWPELFHQQVMKSPEAVVAICEGNQLTYQQLNEQSEALARSLRHKGIRNGDVVGLLDHRGLDLLIMIVAVLKSGAAYMPMDPEQPLERWQKILNESQPTLLIVGDKLQDTQRKLSGTWQQDKICAYSELFAEVPTSLCTDALPWPSLGDLAYVLFTSGSTGRPKGVMIEHRGMINNMLSKFEPLALTQHDVIAQTASQCFDISVWQFLTAPILGAKVVIVPSSITQDPKALLTQLNQHAVTIWEPVPSVIKAALYYQIELPSLRWVMPTGEALSSELVSVWFEQYPQIPLMNAYGPAECSDDVAFQVIDSPIEKVMIGTPVANAHLHVVSPSLELVPVGVVGELAVSGAVVGRGYRDQPEKTQAVFVSNPWPRDEFDSRMYLTGDLVKRHADGRLEFIGRKDFQVKVRGYRIELEEIEATLSQHEMVNESVVIARSNHSGDAVLVAYVVLNQPERDSATLGSVSKAIKEYLQQQLPQYMVPDNISFLEAMPLSANGKLDRNALPDPVNDREKEYKAPVSETEKQLASIWQILLNNTEISRYDNFFDIGGHSLLAARMINHIRDQWQVDLAFKSVFEATHLAEVASMIDADKALLQLHDLDLDSLSEQELDQYLALLAEQ</sequence>
<feature type="domain" description="Carrier" evidence="5">
    <location>
        <begin position="3135"/>
        <end position="3210"/>
    </location>
</feature>
<dbReference type="InterPro" id="IPR036736">
    <property type="entry name" value="ACP-like_sf"/>
</dbReference>
<dbReference type="GO" id="GO:0009239">
    <property type="term" value="P:enterobactin biosynthetic process"/>
    <property type="evidence" value="ECO:0007669"/>
    <property type="project" value="TreeGrafter"/>
</dbReference>
<dbReference type="SUPFAM" id="SSF56801">
    <property type="entry name" value="Acetyl-CoA synthetase-like"/>
    <property type="match status" value="3"/>
</dbReference>
<dbReference type="InterPro" id="IPR023213">
    <property type="entry name" value="CAT-like_dom_sf"/>
</dbReference>
<dbReference type="CDD" id="cd05930">
    <property type="entry name" value="A_NRPS"/>
    <property type="match status" value="2"/>
</dbReference>
<dbReference type="Proteomes" id="UP000016567">
    <property type="component" value="Unassembled WGS sequence"/>
</dbReference>
<comment type="caution">
    <text evidence="6">The sequence shown here is derived from an EMBL/GenBank/DDBJ whole genome shotgun (WGS) entry which is preliminary data.</text>
</comment>
<dbReference type="EMBL" id="BATL01000089">
    <property type="protein sequence ID" value="GAD77763.1"/>
    <property type="molecule type" value="Genomic_DNA"/>
</dbReference>
<evidence type="ECO:0000256" key="2">
    <source>
        <dbReference type="ARBA" id="ARBA00006432"/>
    </source>
</evidence>
<dbReference type="Gene3D" id="3.40.50.980">
    <property type="match status" value="6"/>
</dbReference>
<evidence type="ECO:0000313" key="7">
    <source>
        <dbReference type="Proteomes" id="UP000016567"/>
    </source>
</evidence>
<dbReference type="InterPro" id="IPR020845">
    <property type="entry name" value="AMP-binding_CS"/>
</dbReference>
<comment type="cofactor">
    <cofactor evidence="1">
        <name>pantetheine 4'-phosphate</name>
        <dbReference type="ChEBI" id="CHEBI:47942"/>
    </cofactor>
</comment>
<keyword evidence="4" id="KW-0597">Phosphoprotein</keyword>
<dbReference type="InterPro" id="IPR000873">
    <property type="entry name" value="AMP-dep_synth/lig_dom"/>
</dbReference>
<dbReference type="FunFam" id="3.30.300.30:FF:000015">
    <property type="entry name" value="Nonribosomal peptide synthase SidD"/>
    <property type="match status" value="1"/>
</dbReference>
<dbReference type="PROSITE" id="PS00455">
    <property type="entry name" value="AMP_BINDING"/>
    <property type="match status" value="3"/>
</dbReference>
<organism evidence="6 7">
    <name type="scientific">Vibrio azureus NBRC 104587</name>
    <dbReference type="NCBI Taxonomy" id="1219077"/>
    <lineage>
        <taxon>Bacteria</taxon>
        <taxon>Pseudomonadati</taxon>
        <taxon>Pseudomonadota</taxon>
        <taxon>Gammaproteobacteria</taxon>
        <taxon>Vibrionales</taxon>
        <taxon>Vibrionaceae</taxon>
        <taxon>Vibrio</taxon>
    </lineage>
</organism>
<dbReference type="FunFam" id="3.40.50.980:FF:000001">
    <property type="entry name" value="Non-ribosomal peptide synthetase"/>
    <property type="match status" value="3"/>
</dbReference>
<name>U3CHP4_9VIBR</name>
<dbReference type="Pfam" id="PF13193">
    <property type="entry name" value="AMP-binding_C"/>
    <property type="match status" value="3"/>
</dbReference>
<dbReference type="NCBIfam" id="NF003417">
    <property type="entry name" value="PRK04813.1"/>
    <property type="match status" value="3"/>
</dbReference>
<reference evidence="6 7" key="1">
    <citation type="submission" date="2013-09" db="EMBL/GenBank/DDBJ databases">
        <title>Whole genome shotgun sequence of Vibrio azureus NBRC 104587.</title>
        <authorList>
            <person name="Isaki S."/>
            <person name="Hosoyama A."/>
            <person name="Numata M."/>
            <person name="Hashimoto M."/>
            <person name="Hosoyama Y."/>
            <person name="Tsuchikane K."/>
            <person name="Noguchi M."/>
            <person name="Hirakata S."/>
            <person name="Ichikawa N."/>
            <person name="Ohji S."/>
            <person name="Yamazoe A."/>
            <person name="Fujita N."/>
        </authorList>
    </citation>
    <scope>NUCLEOTIDE SEQUENCE [LARGE SCALE GENOMIC DNA]</scope>
    <source>
        <strain evidence="6 7">NBRC 104587</strain>
    </source>
</reference>
<dbReference type="InterPro" id="IPR010071">
    <property type="entry name" value="AA_adenyl_dom"/>
</dbReference>
<dbReference type="GO" id="GO:0009366">
    <property type="term" value="C:enterobactin synthetase complex"/>
    <property type="evidence" value="ECO:0007669"/>
    <property type="project" value="TreeGrafter"/>
</dbReference>
<proteinExistence type="inferred from homology"/>
<dbReference type="InterPro" id="IPR001242">
    <property type="entry name" value="Condensation_dom"/>
</dbReference>
<dbReference type="GO" id="GO:0043041">
    <property type="term" value="P:amino acid activation for nonribosomal peptide biosynthetic process"/>
    <property type="evidence" value="ECO:0007669"/>
    <property type="project" value="TreeGrafter"/>
</dbReference>
<dbReference type="Gene3D" id="3.30.559.30">
    <property type="entry name" value="Nonribosomal peptide synthetase, condensation domain"/>
    <property type="match status" value="3"/>
</dbReference>
<evidence type="ECO:0000256" key="4">
    <source>
        <dbReference type="ARBA" id="ARBA00022553"/>
    </source>
</evidence>
<dbReference type="SUPFAM" id="SSF52777">
    <property type="entry name" value="CoA-dependent acyltransferases"/>
    <property type="match status" value="6"/>
</dbReference>
<dbReference type="InterPro" id="IPR045851">
    <property type="entry name" value="AMP-bd_C_sf"/>
</dbReference>
<dbReference type="PANTHER" id="PTHR45527:SF14">
    <property type="entry name" value="PLIPASTATIN SYNTHASE SUBUNIT B"/>
    <property type="match status" value="1"/>
</dbReference>
<dbReference type="SUPFAM" id="SSF47336">
    <property type="entry name" value="ACP-like"/>
    <property type="match status" value="3"/>
</dbReference>
<dbReference type="Pfam" id="PF00668">
    <property type="entry name" value="Condensation"/>
    <property type="match status" value="3"/>
</dbReference>
<dbReference type="GO" id="GO:0005829">
    <property type="term" value="C:cytosol"/>
    <property type="evidence" value="ECO:0007669"/>
    <property type="project" value="TreeGrafter"/>
</dbReference>
<dbReference type="FunFam" id="1.10.1200.10:FF:000005">
    <property type="entry name" value="Nonribosomal peptide synthetase 1"/>
    <property type="match status" value="2"/>
</dbReference>
<dbReference type="Gene3D" id="3.30.300.30">
    <property type="match status" value="3"/>
</dbReference>
<dbReference type="STRING" id="1219077.VAZ01S_089_00020"/>
<dbReference type="InterPro" id="IPR006162">
    <property type="entry name" value="Ppantetheine_attach_site"/>
</dbReference>
<dbReference type="PANTHER" id="PTHR45527">
    <property type="entry name" value="NONRIBOSOMAL PEPTIDE SYNTHETASE"/>
    <property type="match status" value="1"/>
</dbReference>
<dbReference type="Gene3D" id="1.10.1200.10">
    <property type="entry name" value="ACP-like"/>
    <property type="match status" value="3"/>
</dbReference>
<dbReference type="InterPro" id="IPR009081">
    <property type="entry name" value="PP-bd_ACP"/>
</dbReference>
<dbReference type="eggNOG" id="COG1020">
    <property type="taxonomic scope" value="Bacteria"/>
</dbReference>
<dbReference type="Gene3D" id="2.30.38.10">
    <property type="entry name" value="Luciferase, Domain 3"/>
    <property type="match status" value="3"/>
</dbReference>
<dbReference type="InterPro" id="IPR025110">
    <property type="entry name" value="AMP-bd_C"/>
</dbReference>
<dbReference type="NCBIfam" id="TIGR01733">
    <property type="entry name" value="AA-adenyl-dom"/>
    <property type="match status" value="3"/>
</dbReference>
<dbReference type="FunFam" id="3.40.50.12780:FF:000012">
    <property type="entry name" value="Non-ribosomal peptide synthetase"/>
    <property type="match status" value="1"/>
</dbReference>
<dbReference type="Gene3D" id="3.30.559.10">
    <property type="entry name" value="Chloramphenicol acetyltransferase-like domain"/>
    <property type="match status" value="3"/>
</dbReference>
<dbReference type="CDD" id="cd17643">
    <property type="entry name" value="A_NRPS_Cytc1-like"/>
    <property type="match status" value="1"/>
</dbReference>
<keyword evidence="3" id="KW-0596">Phosphopantetheine</keyword>
<dbReference type="GO" id="GO:0031177">
    <property type="term" value="F:phosphopantetheine binding"/>
    <property type="evidence" value="ECO:0007669"/>
    <property type="project" value="TreeGrafter"/>
</dbReference>
<evidence type="ECO:0000256" key="3">
    <source>
        <dbReference type="ARBA" id="ARBA00022450"/>
    </source>
</evidence>
<dbReference type="FunFam" id="2.30.38.10:FF:000001">
    <property type="entry name" value="Non-ribosomal peptide synthetase PvdI"/>
    <property type="match status" value="1"/>
</dbReference>
<feature type="domain" description="Carrier" evidence="5">
    <location>
        <begin position="970"/>
        <end position="1045"/>
    </location>
</feature>
<comment type="similarity">
    <text evidence="2">Belongs to the ATP-dependent AMP-binding enzyme family.</text>
</comment>
<dbReference type="PROSITE" id="PS00012">
    <property type="entry name" value="PHOSPHOPANTETHEINE"/>
    <property type="match status" value="1"/>
</dbReference>
<dbReference type="FunFam" id="3.40.50.980:FF:000002">
    <property type="entry name" value="Enterobactin synthetase component F"/>
    <property type="match status" value="1"/>
</dbReference>
<dbReference type="RefSeq" id="WP_021711499.1">
    <property type="nucleotide sequence ID" value="NZ_BAOB01000025.1"/>
</dbReference>
<keyword evidence="7" id="KW-1185">Reference proteome</keyword>
<evidence type="ECO:0000313" key="6">
    <source>
        <dbReference type="EMBL" id="GAD77763.1"/>
    </source>
</evidence>
<gene>
    <name evidence="6" type="ORF">VAZ01S_089_00020</name>
</gene>
<accession>U3CHP4</accession>
<evidence type="ECO:0000256" key="1">
    <source>
        <dbReference type="ARBA" id="ARBA00001957"/>
    </source>
</evidence>
<evidence type="ECO:0000259" key="5">
    <source>
        <dbReference type="PROSITE" id="PS50075"/>
    </source>
</evidence>
<dbReference type="OrthoDB" id="9757559at2"/>
<dbReference type="CDD" id="cd19531">
    <property type="entry name" value="LCL_NRPS-like"/>
    <property type="match status" value="1"/>
</dbReference>
<dbReference type="Pfam" id="PF00501">
    <property type="entry name" value="AMP-binding"/>
    <property type="match status" value="3"/>
</dbReference>
<dbReference type="FunFam" id="3.30.300.30:FF:000010">
    <property type="entry name" value="Enterobactin synthetase component F"/>
    <property type="match status" value="2"/>
</dbReference>
<feature type="domain" description="Carrier" evidence="5">
    <location>
        <begin position="2069"/>
        <end position="2143"/>
    </location>
</feature>
<dbReference type="PROSITE" id="PS50075">
    <property type="entry name" value="CARRIER"/>
    <property type="match status" value="3"/>
</dbReference>